<protein>
    <submittedName>
        <fullName evidence="6">TetR/AcrR family transcriptional regulator</fullName>
    </submittedName>
</protein>
<reference evidence="7" key="1">
    <citation type="journal article" date="2019" name="Int. J. Syst. Evol. Microbiol.">
        <title>The Global Catalogue of Microorganisms (GCM) 10K type strain sequencing project: providing services to taxonomists for standard genome sequencing and annotation.</title>
        <authorList>
            <consortium name="The Broad Institute Genomics Platform"/>
            <consortium name="The Broad Institute Genome Sequencing Center for Infectious Disease"/>
            <person name="Wu L."/>
            <person name="Ma J."/>
        </authorList>
    </citation>
    <scope>NUCLEOTIDE SEQUENCE [LARGE SCALE GENOMIC DNA]</scope>
    <source>
        <strain evidence="7">ZS-22-S1</strain>
    </source>
</reference>
<keyword evidence="2 4" id="KW-0238">DNA-binding</keyword>
<feature type="DNA-binding region" description="H-T-H motif" evidence="4">
    <location>
        <begin position="22"/>
        <end position="41"/>
    </location>
</feature>
<dbReference type="Gene3D" id="1.10.357.10">
    <property type="entry name" value="Tetracycline Repressor, domain 2"/>
    <property type="match status" value="1"/>
</dbReference>
<dbReference type="PANTHER" id="PTHR30055:SF220">
    <property type="entry name" value="TETR-FAMILY REGULATORY PROTEIN"/>
    <property type="match status" value="1"/>
</dbReference>
<dbReference type="SUPFAM" id="SSF48498">
    <property type="entry name" value="Tetracyclin repressor-like, C-terminal domain"/>
    <property type="match status" value="1"/>
</dbReference>
<dbReference type="PANTHER" id="PTHR30055">
    <property type="entry name" value="HTH-TYPE TRANSCRIPTIONAL REGULATOR RUTR"/>
    <property type="match status" value="1"/>
</dbReference>
<organism evidence="6 7">
    <name type="scientific">Actinophytocola glycyrrhizae</name>
    <dbReference type="NCBI Taxonomy" id="2044873"/>
    <lineage>
        <taxon>Bacteria</taxon>
        <taxon>Bacillati</taxon>
        <taxon>Actinomycetota</taxon>
        <taxon>Actinomycetes</taxon>
        <taxon>Pseudonocardiales</taxon>
        <taxon>Pseudonocardiaceae</taxon>
    </lineage>
</organism>
<evidence type="ECO:0000313" key="7">
    <source>
        <dbReference type="Proteomes" id="UP001595859"/>
    </source>
</evidence>
<name>A0ABV9S889_9PSEU</name>
<keyword evidence="1" id="KW-0805">Transcription regulation</keyword>
<sequence length="200" mass="20873">MANALLREARHELAEHGAGGVSLRAVARRAGVSHAAPKHHFGDRAGLLTAVAVDGFERLTGALLRADSGDTDAIDRIAALGSAYLDFGIANPAVFELMFNPNEVHRDAPALMAARSESFGVLASAVDSAVDRTDRVQGELPADEVSLISWALVHGLVVLIHGGALQTITGTDAPANVAHNLTEVFSAMLRANPPNRGFGT</sequence>
<dbReference type="Pfam" id="PF13305">
    <property type="entry name" value="TetR_C_33"/>
    <property type="match status" value="1"/>
</dbReference>
<accession>A0ABV9S889</accession>
<evidence type="ECO:0000259" key="5">
    <source>
        <dbReference type="PROSITE" id="PS50977"/>
    </source>
</evidence>
<evidence type="ECO:0000256" key="4">
    <source>
        <dbReference type="PROSITE-ProRule" id="PRU00335"/>
    </source>
</evidence>
<dbReference type="InterPro" id="IPR036271">
    <property type="entry name" value="Tet_transcr_reg_TetR-rel_C_sf"/>
</dbReference>
<dbReference type="InterPro" id="IPR050109">
    <property type="entry name" value="HTH-type_TetR-like_transc_reg"/>
</dbReference>
<keyword evidence="7" id="KW-1185">Reference proteome</keyword>
<dbReference type="InterPro" id="IPR001647">
    <property type="entry name" value="HTH_TetR"/>
</dbReference>
<dbReference type="InterPro" id="IPR009057">
    <property type="entry name" value="Homeodomain-like_sf"/>
</dbReference>
<comment type="caution">
    <text evidence="6">The sequence shown here is derived from an EMBL/GenBank/DDBJ whole genome shotgun (WGS) entry which is preliminary data.</text>
</comment>
<dbReference type="SUPFAM" id="SSF46689">
    <property type="entry name" value="Homeodomain-like"/>
    <property type="match status" value="1"/>
</dbReference>
<dbReference type="Pfam" id="PF00440">
    <property type="entry name" value="TetR_N"/>
    <property type="match status" value="1"/>
</dbReference>
<evidence type="ECO:0000256" key="3">
    <source>
        <dbReference type="ARBA" id="ARBA00023163"/>
    </source>
</evidence>
<dbReference type="InterPro" id="IPR025996">
    <property type="entry name" value="MT1864/Rv1816-like_C"/>
</dbReference>
<evidence type="ECO:0000256" key="1">
    <source>
        <dbReference type="ARBA" id="ARBA00023015"/>
    </source>
</evidence>
<dbReference type="RefSeq" id="WP_378057951.1">
    <property type="nucleotide sequence ID" value="NZ_JBHSIS010000009.1"/>
</dbReference>
<evidence type="ECO:0000256" key="2">
    <source>
        <dbReference type="ARBA" id="ARBA00023125"/>
    </source>
</evidence>
<keyword evidence="3" id="KW-0804">Transcription</keyword>
<dbReference type="EMBL" id="JBHSIS010000009">
    <property type="protein sequence ID" value="MFC4855984.1"/>
    <property type="molecule type" value="Genomic_DNA"/>
</dbReference>
<dbReference type="Proteomes" id="UP001595859">
    <property type="component" value="Unassembled WGS sequence"/>
</dbReference>
<proteinExistence type="predicted"/>
<evidence type="ECO:0000313" key="6">
    <source>
        <dbReference type="EMBL" id="MFC4855984.1"/>
    </source>
</evidence>
<dbReference type="PROSITE" id="PS50977">
    <property type="entry name" value="HTH_TETR_2"/>
    <property type="match status" value="1"/>
</dbReference>
<gene>
    <name evidence="6" type="ORF">ACFPCV_20925</name>
</gene>
<feature type="domain" description="HTH tetR-type" evidence="5">
    <location>
        <begin position="1"/>
        <end position="59"/>
    </location>
</feature>